<feature type="region of interest" description="Disordered" evidence="1">
    <location>
        <begin position="93"/>
        <end position="141"/>
    </location>
</feature>
<accession>A0AAN9Y6B3</accession>
<gene>
    <name evidence="2" type="ORF">V9T40_009864</name>
</gene>
<reference evidence="2 3" key="1">
    <citation type="submission" date="2024-03" db="EMBL/GenBank/DDBJ databases">
        <title>Adaptation during the transition from Ophiocordyceps entomopathogen to insect associate is accompanied by gene loss and intensified selection.</title>
        <authorList>
            <person name="Ward C.M."/>
            <person name="Onetto C.A."/>
            <person name="Borneman A.R."/>
        </authorList>
    </citation>
    <scope>NUCLEOTIDE SEQUENCE [LARGE SCALE GENOMIC DNA]</scope>
    <source>
        <strain evidence="2">AWRI1</strain>
        <tissue evidence="2">Single Adult Female</tissue>
    </source>
</reference>
<name>A0AAN9Y6B3_9HEMI</name>
<protein>
    <submittedName>
        <fullName evidence="2">Uncharacterized protein</fullName>
    </submittedName>
</protein>
<evidence type="ECO:0000313" key="2">
    <source>
        <dbReference type="EMBL" id="KAK7600726.1"/>
    </source>
</evidence>
<evidence type="ECO:0000256" key="1">
    <source>
        <dbReference type="SAM" id="MobiDB-lite"/>
    </source>
</evidence>
<sequence length="141" mass="15691">MVAGGDVASRRAGKRQCTETSGLYTHSAHRCISVLSASSGLGCWRLKLIKFLVKTLLPIGVLPAPVLQAPRRTRKHEFEIRISNFMITRMNIPSRHHESTTGPGGNWEVVVEHSNSKENTRREYSATPTRDREPEARTGQG</sequence>
<organism evidence="2 3">
    <name type="scientific">Parthenolecanium corni</name>
    <dbReference type="NCBI Taxonomy" id="536013"/>
    <lineage>
        <taxon>Eukaryota</taxon>
        <taxon>Metazoa</taxon>
        <taxon>Ecdysozoa</taxon>
        <taxon>Arthropoda</taxon>
        <taxon>Hexapoda</taxon>
        <taxon>Insecta</taxon>
        <taxon>Pterygota</taxon>
        <taxon>Neoptera</taxon>
        <taxon>Paraneoptera</taxon>
        <taxon>Hemiptera</taxon>
        <taxon>Sternorrhyncha</taxon>
        <taxon>Coccoidea</taxon>
        <taxon>Coccidae</taxon>
        <taxon>Parthenolecanium</taxon>
    </lineage>
</organism>
<evidence type="ECO:0000313" key="3">
    <source>
        <dbReference type="Proteomes" id="UP001367676"/>
    </source>
</evidence>
<keyword evidence="3" id="KW-1185">Reference proteome</keyword>
<dbReference type="Proteomes" id="UP001367676">
    <property type="component" value="Unassembled WGS sequence"/>
</dbReference>
<dbReference type="AlphaFoldDB" id="A0AAN9Y6B3"/>
<proteinExistence type="predicted"/>
<dbReference type="EMBL" id="JBBCAQ010000013">
    <property type="protein sequence ID" value="KAK7600726.1"/>
    <property type="molecule type" value="Genomic_DNA"/>
</dbReference>
<feature type="compositionally biased region" description="Basic and acidic residues" evidence="1">
    <location>
        <begin position="110"/>
        <end position="141"/>
    </location>
</feature>
<comment type="caution">
    <text evidence="2">The sequence shown here is derived from an EMBL/GenBank/DDBJ whole genome shotgun (WGS) entry which is preliminary data.</text>
</comment>